<accession>A0AAV3PG47</accession>
<evidence type="ECO:0000313" key="2">
    <source>
        <dbReference type="EMBL" id="GAA0149133.1"/>
    </source>
</evidence>
<comment type="caution">
    <text evidence="2">The sequence shown here is derived from an EMBL/GenBank/DDBJ whole genome shotgun (WGS) entry which is preliminary data.</text>
</comment>
<proteinExistence type="inferred from homology"/>
<reference evidence="2 3" key="1">
    <citation type="submission" date="2024-01" db="EMBL/GenBank/DDBJ databases">
        <title>The complete chloroplast genome sequence of Lithospermum erythrorhizon: insights into the phylogenetic relationship among Boraginaceae species and the maternal lineages of purple gromwells.</title>
        <authorList>
            <person name="Okada T."/>
            <person name="Watanabe K."/>
        </authorList>
    </citation>
    <scope>NUCLEOTIDE SEQUENCE [LARGE SCALE GENOMIC DNA]</scope>
</reference>
<keyword evidence="3" id="KW-1185">Reference proteome</keyword>
<comment type="similarity">
    <text evidence="1">Belongs to the senescence regulator S40 family.</text>
</comment>
<protein>
    <recommendedName>
        <fullName evidence="4">Senescence-associated protein</fullName>
    </recommendedName>
</protein>
<dbReference type="Pfam" id="PF04520">
    <property type="entry name" value="Senescence_reg"/>
    <property type="match status" value="1"/>
</dbReference>
<dbReference type="AlphaFoldDB" id="A0AAV3PG47"/>
<evidence type="ECO:0000313" key="3">
    <source>
        <dbReference type="Proteomes" id="UP001454036"/>
    </source>
</evidence>
<evidence type="ECO:0000256" key="1">
    <source>
        <dbReference type="ARBA" id="ARBA00034773"/>
    </source>
</evidence>
<dbReference type="InterPro" id="IPR007608">
    <property type="entry name" value="Senescence_reg_S40"/>
</dbReference>
<evidence type="ECO:0008006" key="4">
    <source>
        <dbReference type="Google" id="ProtNLM"/>
    </source>
</evidence>
<name>A0AAV3PG47_LITER</name>
<dbReference type="GO" id="GO:0010150">
    <property type="term" value="P:leaf senescence"/>
    <property type="evidence" value="ECO:0007669"/>
    <property type="project" value="UniProtKB-ARBA"/>
</dbReference>
<gene>
    <name evidence="2" type="ORF">LIER_08387</name>
</gene>
<organism evidence="2 3">
    <name type="scientific">Lithospermum erythrorhizon</name>
    <name type="common">Purple gromwell</name>
    <name type="synonym">Lithospermum officinale var. erythrorhizon</name>
    <dbReference type="NCBI Taxonomy" id="34254"/>
    <lineage>
        <taxon>Eukaryota</taxon>
        <taxon>Viridiplantae</taxon>
        <taxon>Streptophyta</taxon>
        <taxon>Embryophyta</taxon>
        <taxon>Tracheophyta</taxon>
        <taxon>Spermatophyta</taxon>
        <taxon>Magnoliopsida</taxon>
        <taxon>eudicotyledons</taxon>
        <taxon>Gunneridae</taxon>
        <taxon>Pentapetalae</taxon>
        <taxon>asterids</taxon>
        <taxon>lamiids</taxon>
        <taxon>Boraginales</taxon>
        <taxon>Boraginaceae</taxon>
        <taxon>Boraginoideae</taxon>
        <taxon>Lithospermeae</taxon>
        <taxon>Lithospermum</taxon>
    </lineage>
</organism>
<sequence>MAQEFQESEAMFHLELAQETEGHDVDPKYAGRAQLGEVFELDRATLKSEANKRKKTCKNTISSVPMNIPDDKKHWFNKYVDMEVSDEDYCGGTNFAPPHVIIGHRVAGTTIPFSVCTGNGRTLKGRDLNHVRNSILRMTGFLET</sequence>
<dbReference type="PANTHER" id="PTHR33083">
    <property type="entry name" value="EXPRESSED PROTEIN"/>
    <property type="match status" value="1"/>
</dbReference>
<dbReference type="EMBL" id="BAABME010001354">
    <property type="protein sequence ID" value="GAA0149133.1"/>
    <property type="molecule type" value="Genomic_DNA"/>
</dbReference>
<dbReference type="PANTHER" id="PTHR33083:SF49">
    <property type="entry name" value="SENESCENCE REGULATOR"/>
    <property type="match status" value="1"/>
</dbReference>
<dbReference type="Proteomes" id="UP001454036">
    <property type="component" value="Unassembled WGS sequence"/>
</dbReference>